<comment type="caution">
    <text evidence="6">The sequence shown here is derived from an EMBL/GenBank/DDBJ whole genome shotgun (WGS) entry which is preliminary data.</text>
</comment>
<keyword evidence="4 5" id="KW-0472">Membrane</keyword>
<dbReference type="Proteomes" id="UP000521227">
    <property type="component" value="Unassembled WGS sequence"/>
</dbReference>
<evidence type="ECO:0000256" key="4">
    <source>
        <dbReference type="ARBA" id="ARBA00023136"/>
    </source>
</evidence>
<name>A0A840N4R3_9BRAD</name>
<reference evidence="6 7" key="1">
    <citation type="submission" date="2020-08" db="EMBL/GenBank/DDBJ databases">
        <title>Genomic Encyclopedia of Type Strains, Phase IV (KMG-IV): sequencing the most valuable type-strain genomes for metagenomic binning, comparative biology and taxonomic classification.</title>
        <authorList>
            <person name="Goeker M."/>
        </authorList>
    </citation>
    <scope>NUCLEOTIDE SEQUENCE [LARGE SCALE GENOMIC DNA]</scope>
    <source>
        <strain evidence="6 7">DSM 17498</strain>
    </source>
</reference>
<dbReference type="GO" id="GO:0022857">
    <property type="term" value="F:transmembrane transporter activity"/>
    <property type="evidence" value="ECO:0007669"/>
    <property type="project" value="InterPro"/>
</dbReference>
<evidence type="ECO:0000256" key="1">
    <source>
        <dbReference type="ARBA" id="ARBA00004141"/>
    </source>
</evidence>
<dbReference type="EMBL" id="JACHIJ010000010">
    <property type="protein sequence ID" value="MBB5055043.1"/>
    <property type="molecule type" value="Genomic_DNA"/>
</dbReference>
<accession>A0A840N4R3</accession>
<gene>
    <name evidence="6" type="ORF">HNQ36_005054</name>
</gene>
<evidence type="ECO:0000256" key="2">
    <source>
        <dbReference type="ARBA" id="ARBA00022692"/>
    </source>
</evidence>
<keyword evidence="2 5" id="KW-0812">Transmembrane</keyword>
<dbReference type="AlphaFoldDB" id="A0A840N4R3"/>
<organism evidence="6 7">
    <name type="scientific">Afipia massiliensis</name>
    <dbReference type="NCBI Taxonomy" id="211460"/>
    <lineage>
        <taxon>Bacteria</taxon>
        <taxon>Pseudomonadati</taxon>
        <taxon>Pseudomonadota</taxon>
        <taxon>Alphaproteobacteria</taxon>
        <taxon>Hyphomicrobiales</taxon>
        <taxon>Nitrobacteraceae</taxon>
        <taxon>Afipia</taxon>
    </lineage>
</organism>
<dbReference type="GO" id="GO:0016020">
    <property type="term" value="C:membrane"/>
    <property type="evidence" value="ECO:0007669"/>
    <property type="project" value="UniProtKB-SubCell"/>
</dbReference>
<sequence length="69" mass="7841">MTMLLQFVVSFGFILPVNAPQNMIAYGTDTFEARDFIRTGLAITLVAMLLLVVFALTYWPWMGYMTKSI</sequence>
<evidence type="ECO:0000256" key="5">
    <source>
        <dbReference type="SAM" id="Phobius"/>
    </source>
</evidence>
<dbReference type="Pfam" id="PF00939">
    <property type="entry name" value="Na_sulph_symp"/>
    <property type="match status" value="1"/>
</dbReference>
<feature type="transmembrane region" description="Helical" evidence="5">
    <location>
        <begin position="37"/>
        <end position="59"/>
    </location>
</feature>
<dbReference type="InterPro" id="IPR001898">
    <property type="entry name" value="SLC13A/DASS"/>
</dbReference>
<evidence type="ECO:0000256" key="3">
    <source>
        <dbReference type="ARBA" id="ARBA00022989"/>
    </source>
</evidence>
<keyword evidence="3 5" id="KW-1133">Transmembrane helix</keyword>
<comment type="subcellular location">
    <subcellularLocation>
        <location evidence="1">Membrane</location>
        <topology evidence="1">Multi-pass membrane protein</topology>
    </subcellularLocation>
</comment>
<proteinExistence type="predicted"/>
<evidence type="ECO:0000313" key="6">
    <source>
        <dbReference type="EMBL" id="MBB5055043.1"/>
    </source>
</evidence>
<protein>
    <submittedName>
        <fullName evidence="6">Di/tricarboxylate transporter</fullName>
    </submittedName>
</protein>
<evidence type="ECO:0000313" key="7">
    <source>
        <dbReference type="Proteomes" id="UP000521227"/>
    </source>
</evidence>